<dbReference type="PANTHER" id="PTHR40841:SF2">
    <property type="entry name" value="SIDEROPHORE-DEGRADING ESTERASE (EUROFUNG)"/>
    <property type="match status" value="1"/>
</dbReference>
<protein>
    <submittedName>
        <fullName evidence="3">Alpha/beta hydrolase</fullName>
    </submittedName>
</protein>
<dbReference type="Gene3D" id="3.40.50.1820">
    <property type="entry name" value="alpha/beta hydrolase"/>
    <property type="match status" value="1"/>
</dbReference>
<dbReference type="AlphaFoldDB" id="A0A8J7VSH2"/>
<organism evidence="3">
    <name type="scientific">Coralloluteibacterium stylophorae</name>
    <dbReference type="NCBI Taxonomy" id="1776034"/>
    <lineage>
        <taxon>Bacteria</taxon>
        <taxon>Pseudomonadati</taxon>
        <taxon>Pseudomonadota</taxon>
        <taxon>Gammaproteobacteria</taxon>
        <taxon>Lysobacterales</taxon>
        <taxon>Lysobacteraceae</taxon>
        <taxon>Coralloluteibacterium</taxon>
    </lineage>
</organism>
<evidence type="ECO:0000313" key="3">
    <source>
        <dbReference type="EMBL" id="MBR0561178.1"/>
    </source>
</evidence>
<comment type="similarity">
    <text evidence="1">Belongs to the esterase D family.</text>
</comment>
<evidence type="ECO:0000313" key="4">
    <source>
        <dbReference type="EMBL" id="MBS7455549.1"/>
    </source>
</evidence>
<dbReference type="RefSeq" id="WP_211925143.1">
    <property type="nucleotide sequence ID" value="NZ_JAGQFT020000001.1"/>
</dbReference>
<keyword evidence="2 3" id="KW-0378">Hydrolase</keyword>
<dbReference type="PANTHER" id="PTHR40841">
    <property type="entry name" value="SIDEROPHORE TRIACETYLFUSARININE C ESTERASE"/>
    <property type="match status" value="1"/>
</dbReference>
<name>A0A8J7VSH2_9GAMM</name>
<dbReference type="Proteomes" id="UP000675747">
    <property type="component" value="Unassembled WGS sequence"/>
</dbReference>
<reference evidence="3" key="2">
    <citation type="submission" date="2021-04" db="EMBL/GenBank/DDBJ databases">
        <authorList>
            <person name="Karlyshev A.V."/>
        </authorList>
    </citation>
    <scope>NUCLEOTIDE SEQUENCE</scope>
    <source>
        <strain evidence="3">LMG 29479</strain>
    </source>
</reference>
<evidence type="ECO:0000256" key="2">
    <source>
        <dbReference type="ARBA" id="ARBA00022801"/>
    </source>
</evidence>
<dbReference type="GO" id="GO:0016788">
    <property type="term" value="F:hydrolase activity, acting on ester bonds"/>
    <property type="evidence" value="ECO:0007669"/>
    <property type="project" value="TreeGrafter"/>
</dbReference>
<comment type="caution">
    <text evidence="3">The sequence shown here is derived from an EMBL/GenBank/DDBJ whole genome shotgun (WGS) entry which is preliminary data.</text>
</comment>
<evidence type="ECO:0000313" key="5">
    <source>
        <dbReference type="Proteomes" id="UP000675747"/>
    </source>
</evidence>
<reference evidence="4 5" key="1">
    <citation type="journal article" date="2021" name="Microbiol. Resour. Announc.">
        <title>Draft Genome Sequence of Coralloluteibacterium stylophorae LMG 29479T.</title>
        <authorList>
            <person name="Karlyshev A.V."/>
            <person name="Kudryashova E.B."/>
            <person name="Ariskina E.V."/>
            <person name="Conroy A.P."/>
            <person name="Abidueva E.Y."/>
        </authorList>
    </citation>
    <scope>NUCLEOTIDE SEQUENCE [LARGE SCALE GENOMIC DNA]</scope>
    <source>
        <strain evidence="4 5">LMG 29479</strain>
    </source>
</reference>
<dbReference type="SUPFAM" id="SSF53474">
    <property type="entry name" value="alpha/beta-Hydrolases"/>
    <property type="match status" value="1"/>
</dbReference>
<evidence type="ECO:0000256" key="1">
    <source>
        <dbReference type="ARBA" id="ARBA00005622"/>
    </source>
</evidence>
<dbReference type="InterPro" id="IPR000801">
    <property type="entry name" value="Esterase-like"/>
</dbReference>
<dbReference type="InterPro" id="IPR052558">
    <property type="entry name" value="Siderophore_Hydrolase_D"/>
</dbReference>
<sequence length="268" mass="28530">MQRDIRTSARGRDYEIRLHLPQAAAPEAGFAAIWLLDANTDWAAMQQALREDGAADVAIVGVGWPVEGKDQDLRRRDFTLPARHAPPAPHGGGEWHVDGDCDAFLAFLVDELRPALLRAHPLDPARQVLLGHSLGGLFALHTLMRRPRAFAGVVAASPSIWWDQAAILDAAEAHDWSRAQATRLALLVGAEEQTAGPEKPPEIEGEARAATLGMRHMVDNAAALAALLQARGIAPGFGVLEGETHASVVVPAAQAALAMARALPVDGI</sequence>
<dbReference type="EMBL" id="JAGQFT020000001">
    <property type="protein sequence ID" value="MBS7455549.1"/>
    <property type="molecule type" value="Genomic_DNA"/>
</dbReference>
<dbReference type="InterPro" id="IPR029058">
    <property type="entry name" value="AB_hydrolase_fold"/>
</dbReference>
<keyword evidence="5" id="KW-1185">Reference proteome</keyword>
<gene>
    <name evidence="4" type="ORF">KB893_000165</name>
    <name evidence="3" type="ORF">KB893_01390</name>
</gene>
<accession>A0A8J7VSH2</accession>
<dbReference type="Pfam" id="PF00756">
    <property type="entry name" value="Esterase"/>
    <property type="match status" value="1"/>
</dbReference>
<dbReference type="EMBL" id="JAGQFT010000004">
    <property type="protein sequence ID" value="MBR0561178.1"/>
    <property type="molecule type" value="Genomic_DNA"/>
</dbReference>
<proteinExistence type="inferred from homology"/>